<accession>A0A8S9WMX1</accession>
<dbReference type="PANTHER" id="PTHR46263:SF1">
    <property type="entry name" value="ARMADILLO REPEAT-CONTAINING PROTEIN 7"/>
    <property type="match status" value="1"/>
</dbReference>
<evidence type="ECO:0000313" key="2">
    <source>
        <dbReference type="Proteomes" id="UP000466442"/>
    </source>
</evidence>
<dbReference type="InterPro" id="IPR042462">
    <property type="entry name" value="ARMC7"/>
</dbReference>
<evidence type="ECO:0008006" key="3">
    <source>
        <dbReference type="Google" id="ProtNLM"/>
    </source>
</evidence>
<dbReference type="InterPro" id="IPR016024">
    <property type="entry name" value="ARM-type_fold"/>
</dbReference>
<dbReference type="EMBL" id="WIXP02000016">
    <property type="protein sequence ID" value="KAF6198067.1"/>
    <property type="molecule type" value="Genomic_DNA"/>
</dbReference>
<evidence type="ECO:0000313" key="1">
    <source>
        <dbReference type="EMBL" id="KAF6198067.1"/>
    </source>
</evidence>
<sequence length="200" mass="22524">MFSTKERLKKRTGKNLVDRPAYLRLLVDEYKTSKSLEAKQQVLANLANFAYDPINYGWLRKLNVIRLFLEELSASDDKTVEFSIGGLCNLCLDFENKDIILETHGSLSAIKGCLTSDNPEIVTSSITLLIYLITPKSKAAIKSEDTLELMVAFSRNPNKRFSNLAHVFLADYCDPSEVSAAQLRVDEFTRQNEISSIPLP</sequence>
<protein>
    <recommendedName>
        <fullName evidence="3">Armadillo repeat-containing domain-containing protein</fullName>
    </recommendedName>
</protein>
<comment type="caution">
    <text evidence="1">The sequence shown here is derived from an EMBL/GenBank/DDBJ whole genome shotgun (WGS) entry which is preliminary data.</text>
</comment>
<dbReference type="SUPFAM" id="SSF48371">
    <property type="entry name" value="ARM repeat"/>
    <property type="match status" value="1"/>
</dbReference>
<dbReference type="AlphaFoldDB" id="A0A8S9WMX1"/>
<dbReference type="Gene3D" id="1.25.10.10">
    <property type="entry name" value="Leucine-rich Repeat Variant"/>
    <property type="match status" value="1"/>
</dbReference>
<proteinExistence type="predicted"/>
<organism evidence="1 2">
    <name type="scientific">Apolygus lucorum</name>
    <name type="common">Small green plant bug</name>
    <name type="synonym">Lygocoris lucorum</name>
    <dbReference type="NCBI Taxonomy" id="248454"/>
    <lineage>
        <taxon>Eukaryota</taxon>
        <taxon>Metazoa</taxon>
        <taxon>Ecdysozoa</taxon>
        <taxon>Arthropoda</taxon>
        <taxon>Hexapoda</taxon>
        <taxon>Insecta</taxon>
        <taxon>Pterygota</taxon>
        <taxon>Neoptera</taxon>
        <taxon>Paraneoptera</taxon>
        <taxon>Hemiptera</taxon>
        <taxon>Heteroptera</taxon>
        <taxon>Panheteroptera</taxon>
        <taxon>Cimicomorpha</taxon>
        <taxon>Miridae</taxon>
        <taxon>Mirini</taxon>
        <taxon>Apolygus</taxon>
    </lineage>
</organism>
<keyword evidence="2" id="KW-1185">Reference proteome</keyword>
<reference evidence="1" key="1">
    <citation type="journal article" date="2021" name="Mol. Ecol. Resour.">
        <title>Apolygus lucorum genome provides insights into omnivorousness and mesophyll feeding.</title>
        <authorList>
            <person name="Liu Y."/>
            <person name="Liu H."/>
            <person name="Wang H."/>
            <person name="Huang T."/>
            <person name="Liu B."/>
            <person name="Yang B."/>
            <person name="Yin L."/>
            <person name="Li B."/>
            <person name="Zhang Y."/>
            <person name="Zhang S."/>
            <person name="Jiang F."/>
            <person name="Zhang X."/>
            <person name="Ren Y."/>
            <person name="Wang B."/>
            <person name="Wang S."/>
            <person name="Lu Y."/>
            <person name="Wu K."/>
            <person name="Fan W."/>
            <person name="Wang G."/>
        </authorList>
    </citation>
    <scope>NUCLEOTIDE SEQUENCE</scope>
    <source>
        <strain evidence="1">12Hb</strain>
    </source>
</reference>
<name>A0A8S9WMX1_APOLU</name>
<dbReference type="PANTHER" id="PTHR46263">
    <property type="entry name" value="ARMADILLO REPEAT-CONTAINING PROTEIN 7"/>
    <property type="match status" value="1"/>
</dbReference>
<dbReference type="InterPro" id="IPR011989">
    <property type="entry name" value="ARM-like"/>
</dbReference>
<dbReference type="OrthoDB" id="201709at2759"/>
<gene>
    <name evidence="1" type="ORF">GE061_007813</name>
</gene>
<dbReference type="Proteomes" id="UP000466442">
    <property type="component" value="Linkage Group LG16"/>
</dbReference>